<keyword evidence="1" id="KW-1133">Transmembrane helix</keyword>
<dbReference type="AlphaFoldDB" id="A0A345XWR8"/>
<dbReference type="Proteomes" id="UP000254425">
    <property type="component" value="Chromosome"/>
</dbReference>
<dbReference type="RefSeq" id="WP_208882772.1">
    <property type="nucleotide sequence ID" value="NZ_CP031320.1"/>
</dbReference>
<feature type="transmembrane region" description="Helical" evidence="1">
    <location>
        <begin position="91"/>
        <end position="113"/>
    </location>
</feature>
<evidence type="ECO:0000256" key="1">
    <source>
        <dbReference type="SAM" id="Phobius"/>
    </source>
</evidence>
<name>A0A345XWR8_9ACTN</name>
<gene>
    <name evidence="2" type="ORF">DVA86_29295</name>
</gene>
<dbReference type="KEGG" id="sarm:DVA86_29295"/>
<organism evidence="2 3">
    <name type="scientific">Streptomyces armeniacus</name>
    <dbReference type="NCBI Taxonomy" id="83291"/>
    <lineage>
        <taxon>Bacteria</taxon>
        <taxon>Bacillati</taxon>
        <taxon>Actinomycetota</taxon>
        <taxon>Actinomycetes</taxon>
        <taxon>Kitasatosporales</taxon>
        <taxon>Streptomycetaceae</taxon>
        <taxon>Streptomyces</taxon>
    </lineage>
</organism>
<reference evidence="2 3" key="1">
    <citation type="submission" date="2018-07" db="EMBL/GenBank/DDBJ databases">
        <title>Draft genome of the type strain Streptomyces armeniacus ATCC 15676.</title>
        <authorList>
            <person name="Labana P."/>
            <person name="Gosse J.T."/>
            <person name="Boddy C.N."/>
        </authorList>
    </citation>
    <scope>NUCLEOTIDE SEQUENCE [LARGE SCALE GENOMIC DNA]</scope>
    <source>
        <strain evidence="2 3">ATCC 15676</strain>
    </source>
</reference>
<evidence type="ECO:0000313" key="3">
    <source>
        <dbReference type="Proteomes" id="UP000254425"/>
    </source>
</evidence>
<feature type="transmembrane region" description="Helical" evidence="1">
    <location>
        <begin position="63"/>
        <end position="84"/>
    </location>
</feature>
<evidence type="ECO:0000313" key="2">
    <source>
        <dbReference type="EMBL" id="AXK36084.1"/>
    </source>
</evidence>
<feature type="transmembrane region" description="Helical" evidence="1">
    <location>
        <begin position="21"/>
        <end position="39"/>
    </location>
</feature>
<keyword evidence="1" id="KW-0812">Transmembrane</keyword>
<keyword evidence="1" id="KW-0472">Membrane</keyword>
<protein>
    <submittedName>
        <fullName evidence="2">Uncharacterized protein</fullName>
    </submittedName>
</protein>
<proteinExistence type="predicted"/>
<dbReference type="EMBL" id="CP031320">
    <property type="protein sequence ID" value="AXK36084.1"/>
    <property type="molecule type" value="Genomic_DNA"/>
</dbReference>
<sequence>MTDVLPLQHSEAGPRQWRRRARIGLATLLPMTLVVWLPVLSSERFARCLTYGEGCAPAVLGDVAWWAFWGSAAIGVTASVLNPAAERARRLWLPLVCLQLALQGITGVAIIAMA</sequence>
<keyword evidence="3" id="KW-1185">Reference proteome</keyword>
<accession>A0A345XWR8</accession>